<feature type="signal peptide" evidence="5">
    <location>
        <begin position="1"/>
        <end position="19"/>
    </location>
</feature>
<evidence type="ECO:0000313" key="8">
    <source>
        <dbReference type="Proteomes" id="UP001265746"/>
    </source>
</evidence>
<evidence type="ECO:0000256" key="1">
    <source>
        <dbReference type="ARBA" id="ARBA00005466"/>
    </source>
</evidence>
<name>A0AAD9W4C1_PHOAM</name>
<evidence type="ECO:0000313" key="7">
    <source>
        <dbReference type="EMBL" id="KAK2608196.1"/>
    </source>
</evidence>
<dbReference type="SUPFAM" id="SSF56176">
    <property type="entry name" value="FAD-binding/transporter-associated domain-like"/>
    <property type="match status" value="1"/>
</dbReference>
<proteinExistence type="inferred from homology"/>
<organism evidence="7 8">
    <name type="scientific">Phomopsis amygdali</name>
    <name type="common">Fusicoccum amygdali</name>
    <dbReference type="NCBI Taxonomy" id="1214568"/>
    <lineage>
        <taxon>Eukaryota</taxon>
        <taxon>Fungi</taxon>
        <taxon>Dikarya</taxon>
        <taxon>Ascomycota</taxon>
        <taxon>Pezizomycotina</taxon>
        <taxon>Sordariomycetes</taxon>
        <taxon>Sordariomycetidae</taxon>
        <taxon>Diaporthales</taxon>
        <taxon>Diaporthaceae</taxon>
        <taxon>Diaporthe</taxon>
    </lineage>
</organism>
<evidence type="ECO:0000256" key="3">
    <source>
        <dbReference type="ARBA" id="ARBA00022827"/>
    </source>
</evidence>
<dbReference type="Proteomes" id="UP001265746">
    <property type="component" value="Unassembled WGS sequence"/>
</dbReference>
<dbReference type="Pfam" id="PF01565">
    <property type="entry name" value="FAD_binding_4"/>
    <property type="match status" value="1"/>
</dbReference>
<comment type="similarity">
    <text evidence="1">Belongs to the oxygen-dependent FAD-linked oxidoreductase family.</text>
</comment>
<dbReference type="EMBL" id="JAUJFL010000003">
    <property type="protein sequence ID" value="KAK2608196.1"/>
    <property type="molecule type" value="Genomic_DNA"/>
</dbReference>
<feature type="domain" description="FAD-binding PCMH-type" evidence="6">
    <location>
        <begin position="59"/>
        <end position="228"/>
    </location>
</feature>
<dbReference type="InterPro" id="IPR016169">
    <property type="entry name" value="FAD-bd_PCMH_sub2"/>
</dbReference>
<sequence>MVYLSVVPVLALLLSGVTAEYTSTASTCSALAEKLPELVFFPDSNTYNASIASYPWRQTQLHPNCVVQPITATDVAAAVTVLREDGAKFALRGGGHSINVGFNNIQNGVTISLERMNKVELEGDVAQVGAGTTGQQLYEQLELYGMSALGPRLGGVGVAGFTTGGGISFSGPERGWAADSILNVEIVLADSSIINANSTSHADLLAAVKGGQSNFGIITRFDLQAFPARPVWGGLINYDAEQDKSLITAFSEFKKPENYDPYAAGWISYQYNGTNGKLIPGSSMWYSRADEAPGALGRITNIGPHSLDLTQVALPSAHSKAANDGFKSGGLYRTIWTTLSFHISPTILHRIYDHWLTNIPAVTEANSIGTDHPFSELYIQSGMPRPCESTNSSALPNGLGWPPVPSLNAGHPWKDVVVFQLCLSWQDKRATNGLEDAAKKMIAEFEGMIRDEGLETEWFYMNYAADWQDVIGGYGAETKEMLQNVAKEYDPEGLWQTQLEGGFKAF</sequence>
<evidence type="ECO:0000256" key="2">
    <source>
        <dbReference type="ARBA" id="ARBA00022630"/>
    </source>
</evidence>
<keyword evidence="3" id="KW-0274">FAD</keyword>
<dbReference type="InterPro" id="IPR036318">
    <property type="entry name" value="FAD-bd_PCMH-like_sf"/>
</dbReference>
<dbReference type="GO" id="GO:0016491">
    <property type="term" value="F:oxidoreductase activity"/>
    <property type="evidence" value="ECO:0007669"/>
    <property type="project" value="UniProtKB-KW"/>
</dbReference>
<protein>
    <recommendedName>
        <fullName evidence="6">FAD-binding PCMH-type domain-containing protein</fullName>
    </recommendedName>
</protein>
<keyword evidence="8" id="KW-1185">Reference proteome</keyword>
<dbReference type="InterPro" id="IPR016166">
    <property type="entry name" value="FAD-bd_PCMH"/>
</dbReference>
<dbReference type="Gene3D" id="3.30.465.10">
    <property type="match status" value="1"/>
</dbReference>
<comment type="caution">
    <text evidence="7">The sequence shown here is derived from an EMBL/GenBank/DDBJ whole genome shotgun (WGS) entry which is preliminary data.</text>
</comment>
<dbReference type="InterPro" id="IPR006094">
    <property type="entry name" value="Oxid_FAD_bind_N"/>
</dbReference>
<keyword evidence="5" id="KW-0732">Signal</keyword>
<feature type="chain" id="PRO_5042267800" description="FAD-binding PCMH-type domain-containing protein" evidence="5">
    <location>
        <begin position="20"/>
        <end position="506"/>
    </location>
</feature>
<evidence type="ECO:0000259" key="6">
    <source>
        <dbReference type="PROSITE" id="PS51387"/>
    </source>
</evidence>
<accession>A0AAD9W4C1</accession>
<dbReference type="PANTHER" id="PTHR42973:SF28">
    <property type="entry name" value="FAD-BINDING PCMH-TYPE DOMAIN-CONTAINING PROTEIN"/>
    <property type="match status" value="1"/>
</dbReference>
<evidence type="ECO:0000256" key="5">
    <source>
        <dbReference type="SAM" id="SignalP"/>
    </source>
</evidence>
<dbReference type="PANTHER" id="PTHR42973">
    <property type="entry name" value="BINDING OXIDOREDUCTASE, PUTATIVE (AFU_ORTHOLOGUE AFUA_1G17690)-RELATED"/>
    <property type="match status" value="1"/>
</dbReference>
<evidence type="ECO:0000256" key="4">
    <source>
        <dbReference type="ARBA" id="ARBA00023002"/>
    </source>
</evidence>
<dbReference type="InterPro" id="IPR050416">
    <property type="entry name" value="FAD-linked_Oxidoreductase"/>
</dbReference>
<keyword evidence="2" id="KW-0285">Flavoprotein</keyword>
<dbReference type="PROSITE" id="PS51387">
    <property type="entry name" value="FAD_PCMH"/>
    <property type="match status" value="1"/>
</dbReference>
<keyword evidence="4" id="KW-0560">Oxidoreductase</keyword>
<reference evidence="7" key="1">
    <citation type="submission" date="2023-06" db="EMBL/GenBank/DDBJ databases">
        <authorList>
            <person name="Noh H."/>
        </authorList>
    </citation>
    <scope>NUCLEOTIDE SEQUENCE</scope>
    <source>
        <strain evidence="7">DUCC20226</strain>
    </source>
</reference>
<dbReference type="AlphaFoldDB" id="A0AAD9W4C1"/>
<gene>
    <name evidence="7" type="ORF">N8I77_006820</name>
</gene>
<dbReference type="GO" id="GO:0071949">
    <property type="term" value="F:FAD binding"/>
    <property type="evidence" value="ECO:0007669"/>
    <property type="project" value="InterPro"/>
</dbReference>